<dbReference type="InterPro" id="IPR007061">
    <property type="entry name" value="MST-like"/>
</dbReference>
<evidence type="ECO:0000313" key="3">
    <source>
        <dbReference type="Proteomes" id="UP000504882"/>
    </source>
</evidence>
<dbReference type="Proteomes" id="UP000504882">
    <property type="component" value="Unassembled WGS sequence"/>
</dbReference>
<gene>
    <name evidence="2" type="ORF">EXU48_19065</name>
</gene>
<reference evidence="2 3" key="1">
    <citation type="submission" date="2019-03" db="EMBL/GenBank/DDBJ databases">
        <title>Genomic features of bacteria from cold environments.</title>
        <authorList>
            <person name="Shen L."/>
        </authorList>
    </citation>
    <scope>NUCLEOTIDE SEQUENCE [LARGE SCALE GENOMIC DNA]</scope>
    <source>
        <strain evidence="3">T3246-1</strain>
    </source>
</reference>
<feature type="region of interest" description="Disordered" evidence="1">
    <location>
        <begin position="1"/>
        <end position="62"/>
    </location>
</feature>
<protein>
    <submittedName>
        <fullName evidence="2">DUF664 domain-containing protein</fullName>
    </submittedName>
</protein>
<comment type="caution">
    <text evidence="2">The sequence shown here is derived from an EMBL/GenBank/DDBJ whole genome shotgun (WGS) entry which is preliminary data.</text>
</comment>
<sequence>MSRPRVPRPKPQTLRRCSASGASGAPSPPGELSTREVCQPALSKSSTPLRPMVMTRNQAPTDPTTTDLLGWVQHTIEHLCGSTQGLTEAQVRTPVAPSGWTVAGLLGHVHDSTIFWLHHVLGGHPMTFEEDPWDNDPDLPLVALVDRLRQDTAAACAAVEHLGNDTAPLWWPDGAWGGYRQTTVRGVLLHLLNDNAAHTGQLDMAREHLDGGVWDHAVDGVRLPSRG</sequence>
<keyword evidence="3" id="KW-1185">Reference proteome</keyword>
<proteinExistence type="predicted"/>
<dbReference type="Gene3D" id="1.20.120.450">
    <property type="entry name" value="dinb family like domain"/>
    <property type="match status" value="1"/>
</dbReference>
<accession>A0ABY2DZA7</accession>
<evidence type="ECO:0000313" key="2">
    <source>
        <dbReference type="EMBL" id="TDE90023.1"/>
    </source>
</evidence>
<dbReference type="EMBL" id="SMNA01000010">
    <property type="protein sequence ID" value="TDE90023.1"/>
    <property type="molecule type" value="Genomic_DNA"/>
</dbReference>
<evidence type="ECO:0000256" key="1">
    <source>
        <dbReference type="SAM" id="MobiDB-lite"/>
    </source>
</evidence>
<dbReference type="InterPro" id="IPR034660">
    <property type="entry name" value="DinB/YfiT-like"/>
</dbReference>
<dbReference type="Pfam" id="PF04978">
    <property type="entry name" value="MST"/>
    <property type="match status" value="1"/>
</dbReference>
<dbReference type="SUPFAM" id="SSF109854">
    <property type="entry name" value="DinB/YfiT-like putative metalloenzymes"/>
    <property type="match status" value="1"/>
</dbReference>
<organism evidence="2 3">
    <name type="scientific">Occultella glacieicola</name>
    <dbReference type="NCBI Taxonomy" id="2518684"/>
    <lineage>
        <taxon>Bacteria</taxon>
        <taxon>Bacillati</taxon>
        <taxon>Actinomycetota</taxon>
        <taxon>Actinomycetes</taxon>
        <taxon>Micrococcales</taxon>
        <taxon>Ruaniaceae</taxon>
        <taxon>Occultella</taxon>
    </lineage>
</organism>
<name>A0ABY2DZA7_9MICO</name>